<name>C5BX04_BEUC1</name>
<dbReference type="AlphaFoldDB" id="C5BX04"/>
<comment type="subcellular location">
    <subcellularLocation>
        <location evidence="1">Membrane</location>
        <topology evidence="1">Multi-pass membrane protein</topology>
    </subcellularLocation>
</comment>
<dbReference type="eggNOG" id="ENOG5032SPK">
    <property type="taxonomic scope" value="Bacteria"/>
</dbReference>
<dbReference type="EMBL" id="CP001618">
    <property type="protein sequence ID" value="ACQ78679.1"/>
    <property type="molecule type" value="Genomic_DNA"/>
</dbReference>
<evidence type="ECO:0000256" key="4">
    <source>
        <dbReference type="ARBA" id="ARBA00023136"/>
    </source>
</evidence>
<dbReference type="InterPro" id="IPR032808">
    <property type="entry name" value="DoxX"/>
</dbReference>
<feature type="transmembrane region" description="Helical" evidence="5">
    <location>
        <begin position="104"/>
        <end position="122"/>
    </location>
</feature>
<evidence type="ECO:0000256" key="2">
    <source>
        <dbReference type="ARBA" id="ARBA00022692"/>
    </source>
</evidence>
<dbReference type="STRING" id="471853.Bcav_0416"/>
<dbReference type="Proteomes" id="UP000007962">
    <property type="component" value="Chromosome"/>
</dbReference>
<keyword evidence="2 5" id="KW-0812">Transmembrane</keyword>
<dbReference type="Pfam" id="PF13564">
    <property type="entry name" value="DoxX_2"/>
    <property type="match status" value="1"/>
</dbReference>
<sequence length="123" mass="12629">MNLALWITAGLLALAFLGSGAVKLVKSRDDVVAAYAWAEDFSKGQIRLIGAAEVLGAVGLVLPPALGTMTVLTPVAAAGLALLMVGAVIVHLRRGETSKIGYPLVLFVLAAALCVLRAGPYAF</sequence>
<evidence type="ECO:0000313" key="7">
    <source>
        <dbReference type="Proteomes" id="UP000007962"/>
    </source>
</evidence>
<protein>
    <submittedName>
        <fullName evidence="6">DoxX family protein</fullName>
    </submittedName>
</protein>
<keyword evidence="3 5" id="KW-1133">Transmembrane helix</keyword>
<dbReference type="OrthoDB" id="3482063at2"/>
<evidence type="ECO:0000256" key="3">
    <source>
        <dbReference type="ARBA" id="ARBA00022989"/>
    </source>
</evidence>
<keyword evidence="4 5" id="KW-0472">Membrane</keyword>
<gene>
    <name evidence="6" type="ordered locus">Bcav_0416</name>
</gene>
<dbReference type="GO" id="GO:0016020">
    <property type="term" value="C:membrane"/>
    <property type="evidence" value="ECO:0007669"/>
    <property type="project" value="UniProtKB-SubCell"/>
</dbReference>
<dbReference type="HOGENOM" id="CLU_126433_0_1_11"/>
<dbReference type="RefSeq" id="WP_012725459.1">
    <property type="nucleotide sequence ID" value="NC_012669.1"/>
</dbReference>
<feature type="transmembrane region" description="Helical" evidence="5">
    <location>
        <begin position="71"/>
        <end position="92"/>
    </location>
</feature>
<evidence type="ECO:0000256" key="1">
    <source>
        <dbReference type="ARBA" id="ARBA00004141"/>
    </source>
</evidence>
<reference evidence="6 7" key="1">
    <citation type="journal article" date="2009" name="Stand. Genomic Sci.">
        <title>Complete genome sequence of Beutenbergia cavernae type strain (HKI 0122).</title>
        <authorList>
            <person name="Land M."/>
            <person name="Pukall R."/>
            <person name="Abt B."/>
            <person name="Goker M."/>
            <person name="Rohde M."/>
            <person name="Glavina Del Rio T."/>
            <person name="Tice H."/>
            <person name="Copeland A."/>
            <person name="Cheng J.F."/>
            <person name="Lucas S."/>
            <person name="Chen F."/>
            <person name="Nolan M."/>
            <person name="Bruce D."/>
            <person name="Goodwin L."/>
            <person name="Pitluck S."/>
            <person name="Ivanova N."/>
            <person name="Mavromatis K."/>
            <person name="Ovchinnikova G."/>
            <person name="Pati A."/>
            <person name="Chen A."/>
            <person name="Palaniappan K."/>
            <person name="Hauser L."/>
            <person name="Chang Y.J."/>
            <person name="Jefferies C.C."/>
            <person name="Saunders E."/>
            <person name="Brettin T."/>
            <person name="Detter J.C."/>
            <person name="Han C."/>
            <person name="Chain P."/>
            <person name="Bristow J."/>
            <person name="Eisen J.A."/>
            <person name="Markowitz V."/>
            <person name="Hugenholtz P."/>
            <person name="Kyrpides N.C."/>
            <person name="Klenk H.P."/>
            <person name="Lapidus A."/>
        </authorList>
    </citation>
    <scope>NUCLEOTIDE SEQUENCE [LARGE SCALE GENOMIC DNA]</scope>
    <source>
        <strain evidence="7">ATCC BAA-8 / DSM 12333 / NBRC 16432</strain>
    </source>
</reference>
<evidence type="ECO:0000256" key="5">
    <source>
        <dbReference type="SAM" id="Phobius"/>
    </source>
</evidence>
<organism evidence="6 7">
    <name type="scientific">Beutenbergia cavernae (strain ATCC BAA-8 / DSM 12333 / CCUG 43141 / JCM 11478 / NBRC 16432 / NCIMB 13614 / HKI 0122)</name>
    <dbReference type="NCBI Taxonomy" id="471853"/>
    <lineage>
        <taxon>Bacteria</taxon>
        <taxon>Bacillati</taxon>
        <taxon>Actinomycetota</taxon>
        <taxon>Actinomycetes</taxon>
        <taxon>Micrococcales</taxon>
        <taxon>Beutenbergiaceae</taxon>
        <taxon>Beutenbergia</taxon>
    </lineage>
</organism>
<proteinExistence type="predicted"/>
<evidence type="ECO:0000313" key="6">
    <source>
        <dbReference type="EMBL" id="ACQ78679.1"/>
    </source>
</evidence>
<dbReference type="KEGG" id="bcv:Bcav_0416"/>
<accession>C5BX04</accession>
<keyword evidence="7" id="KW-1185">Reference proteome</keyword>